<keyword evidence="1" id="KW-0732">Signal</keyword>
<organism evidence="2 3">
    <name type="scientific">Solimonas marina</name>
    <dbReference type="NCBI Taxonomy" id="2714601"/>
    <lineage>
        <taxon>Bacteria</taxon>
        <taxon>Pseudomonadati</taxon>
        <taxon>Pseudomonadota</taxon>
        <taxon>Gammaproteobacteria</taxon>
        <taxon>Nevskiales</taxon>
        <taxon>Nevskiaceae</taxon>
        <taxon>Solimonas</taxon>
    </lineage>
</organism>
<name>A0A970B7Q9_9GAMM</name>
<keyword evidence="3" id="KW-1185">Reference proteome</keyword>
<gene>
    <name evidence="2" type="ORF">G7Y82_16650</name>
</gene>
<evidence type="ECO:0000313" key="2">
    <source>
        <dbReference type="EMBL" id="NKF23945.1"/>
    </source>
</evidence>
<evidence type="ECO:0000313" key="3">
    <source>
        <dbReference type="Proteomes" id="UP000653472"/>
    </source>
</evidence>
<dbReference type="Proteomes" id="UP000653472">
    <property type="component" value="Unassembled WGS sequence"/>
</dbReference>
<feature type="signal peptide" evidence="1">
    <location>
        <begin position="1"/>
        <end position="21"/>
    </location>
</feature>
<dbReference type="InterPro" id="IPR021307">
    <property type="entry name" value="DUF2884"/>
</dbReference>
<sequence length="261" mass="28760">MFKPLIATVFVAALLPLSARASDLDCHYELKSDIRIDGDAVELRGDDGTWRLDGDRLRHDGQDVNLNARQHAAVDEYRRGVLQLVPAVNDIALDAGMLGIEAMTMSFAALTDDPDDLRKYQKRAEKLGAKVHERYAGRTMLQGSLAGGLYDDALDAEIDAMAEQAAADMAGNITSLVFSAIFHPGRIEARADSVERLVEQRIEPKADALEARARPLCAQTAHLDSLESVIGIDAIDVDDHDHDHDHDHDDHHHHHGFSFSF</sequence>
<dbReference type="AlphaFoldDB" id="A0A970B7Q9"/>
<proteinExistence type="predicted"/>
<evidence type="ECO:0000256" key="1">
    <source>
        <dbReference type="SAM" id="SignalP"/>
    </source>
</evidence>
<dbReference type="RefSeq" id="WP_168149260.1">
    <property type="nucleotide sequence ID" value="NZ_JAAVXB010000010.1"/>
</dbReference>
<dbReference type="Pfam" id="PF11101">
    <property type="entry name" value="DUF2884"/>
    <property type="match status" value="1"/>
</dbReference>
<reference evidence="2" key="1">
    <citation type="submission" date="2020-03" db="EMBL/GenBank/DDBJ databases">
        <title>Solimonas marina sp. nov., isolated from deep seawater of the Pacific Ocean.</title>
        <authorList>
            <person name="Liu X."/>
            <person name="Lai Q."/>
            <person name="Sun F."/>
            <person name="Gai Y."/>
            <person name="Li G."/>
            <person name="Shao Z."/>
        </authorList>
    </citation>
    <scope>NUCLEOTIDE SEQUENCE</scope>
    <source>
        <strain evidence="2">C16B3</strain>
    </source>
</reference>
<comment type="caution">
    <text evidence="2">The sequence shown here is derived from an EMBL/GenBank/DDBJ whole genome shotgun (WGS) entry which is preliminary data.</text>
</comment>
<accession>A0A970B7Q9</accession>
<feature type="chain" id="PRO_5037722038" evidence="1">
    <location>
        <begin position="22"/>
        <end position="261"/>
    </location>
</feature>
<protein>
    <submittedName>
        <fullName evidence="2">YggN family protein</fullName>
    </submittedName>
</protein>
<dbReference type="EMBL" id="JAAVXB010000010">
    <property type="protein sequence ID" value="NKF23945.1"/>
    <property type="molecule type" value="Genomic_DNA"/>
</dbReference>